<dbReference type="PROSITE" id="PS50005">
    <property type="entry name" value="TPR"/>
    <property type="match status" value="1"/>
</dbReference>
<feature type="region of interest" description="Disordered" evidence="4">
    <location>
        <begin position="475"/>
        <end position="498"/>
    </location>
</feature>
<feature type="repeat" description="TPR" evidence="3">
    <location>
        <begin position="229"/>
        <end position="262"/>
    </location>
</feature>
<reference evidence="6 7" key="1">
    <citation type="journal article" date="2023" name="Commun. Biol.">
        <title>Genome analysis of Parmales, the sister group of diatoms, reveals the evolutionary specialization of diatoms from phago-mixotrophs to photoautotrophs.</title>
        <authorList>
            <person name="Ban H."/>
            <person name="Sato S."/>
            <person name="Yoshikawa S."/>
            <person name="Yamada K."/>
            <person name="Nakamura Y."/>
            <person name="Ichinomiya M."/>
            <person name="Sato N."/>
            <person name="Blanc-Mathieu R."/>
            <person name="Endo H."/>
            <person name="Kuwata A."/>
            <person name="Ogata H."/>
        </authorList>
    </citation>
    <scope>NUCLEOTIDE SEQUENCE [LARGE SCALE GENOMIC DNA]</scope>
</reference>
<gene>
    <name evidence="6" type="ORF">TeGR_g2485</name>
</gene>
<dbReference type="PROSITE" id="PS00636">
    <property type="entry name" value="DNAJ_1"/>
    <property type="match status" value="1"/>
</dbReference>
<dbReference type="SMART" id="SM00028">
    <property type="entry name" value="TPR"/>
    <property type="match status" value="5"/>
</dbReference>
<dbReference type="InterPro" id="IPR036869">
    <property type="entry name" value="J_dom_sf"/>
</dbReference>
<feature type="compositionally biased region" description="Basic and acidic residues" evidence="4">
    <location>
        <begin position="27"/>
        <end position="40"/>
    </location>
</feature>
<dbReference type="Gene3D" id="1.25.40.10">
    <property type="entry name" value="Tetratricopeptide repeat domain"/>
    <property type="match status" value="1"/>
</dbReference>
<evidence type="ECO:0000313" key="6">
    <source>
        <dbReference type="EMBL" id="GMI24109.1"/>
    </source>
</evidence>
<dbReference type="EMBL" id="BRYB01000150">
    <property type="protein sequence ID" value="GMI24109.1"/>
    <property type="molecule type" value="Genomic_DNA"/>
</dbReference>
<organism evidence="6 7">
    <name type="scientific">Tetraparma gracilis</name>
    <dbReference type="NCBI Taxonomy" id="2962635"/>
    <lineage>
        <taxon>Eukaryota</taxon>
        <taxon>Sar</taxon>
        <taxon>Stramenopiles</taxon>
        <taxon>Ochrophyta</taxon>
        <taxon>Bolidophyceae</taxon>
        <taxon>Parmales</taxon>
        <taxon>Triparmaceae</taxon>
        <taxon>Tetraparma</taxon>
    </lineage>
</organism>
<dbReference type="SMART" id="SM00271">
    <property type="entry name" value="DnaJ"/>
    <property type="match status" value="1"/>
</dbReference>
<dbReference type="Gene3D" id="1.10.287.110">
    <property type="entry name" value="DnaJ domain"/>
    <property type="match status" value="1"/>
</dbReference>
<dbReference type="Pfam" id="PF00226">
    <property type="entry name" value="DnaJ"/>
    <property type="match status" value="1"/>
</dbReference>
<protein>
    <recommendedName>
        <fullName evidence="5">J domain-containing protein</fullName>
    </recommendedName>
</protein>
<dbReference type="Pfam" id="PF13174">
    <property type="entry name" value="TPR_6"/>
    <property type="match status" value="1"/>
</dbReference>
<dbReference type="Pfam" id="PF13181">
    <property type="entry name" value="TPR_8"/>
    <property type="match status" value="2"/>
</dbReference>
<feature type="domain" description="J" evidence="5">
    <location>
        <begin position="406"/>
        <end position="476"/>
    </location>
</feature>
<feature type="compositionally biased region" description="Gly residues" evidence="4">
    <location>
        <begin position="489"/>
        <end position="498"/>
    </location>
</feature>
<dbReference type="SUPFAM" id="SSF46565">
    <property type="entry name" value="Chaperone J-domain"/>
    <property type="match status" value="1"/>
</dbReference>
<name>A0ABQ6MDA1_9STRA</name>
<evidence type="ECO:0000256" key="3">
    <source>
        <dbReference type="PROSITE-ProRule" id="PRU00339"/>
    </source>
</evidence>
<dbReference type="InterPro" id="IPR018253">
    <property type="entry name" value="DnaJ_domain_CS"/>
</dbReference>
<dbReference type="InterPro" id="IPR011990">
    <property type="entry name" value="TPR-like_helical_dom_sf"/>
</dbReference>
<evidence type="ECO:0000259" key="5">
    <source>
        <dbReference type="PROSITE" id="PS50076"/>
    </source>
</evidence>
<accession>A0ABQ6MDA1</accession>
<evidence type="ECO:0000256" key="4">
    <source>
        <dbReference type="SAM" id="MobiDB-lite"/>
    </source>
</evidence>
<evidence type="ECO:0000313" key="7">
    <source>
        <dbReference type="Proteomes" id="UP001165060"/>
    </source>
</evidence>
<evidence type="ECO:0000256" key="1">
    <source>
        <dbReference type="ARBA" id="ARBA00022737"/>
    </source>
</evidence>
<sequence length="536" mass="58819">MSDFPPPDSDDESMGSAGSEASEPEPEPSHEDHKANGNDAYKKKDYRTAIACYTSAITAHESCTPPADPKSKATYYSNRGACYMMLFNYPDSLSDCESSLALDGENVKVLGRKAKIHVINGDFDAAEAAYAAVLSRDASSASALKESREIPVLKNRFKLAGDCLGKFEASGQKIEGRQAVAQLDIVLATCPQYKEAKLVRCLALGAAGRTDEAFSQTTSLMRSGMTNSSELLYVRARCLYNMSQLDEAVQHLRQLLQRDPDHKKAFAEMKRLRQVQKDKTAADAAYKSRDFETAVAKYTEVIEATVDNIMFRAKLYNNRATAHSNLRQHEQCVADCGRAIELDGNYGKAYMKRANTLIILGEPKQIEDAIRDYEKYAEIVGEECHREIQGKIRAAKTQLKRAKRKDFYKVLGVPKDADEGEIKKAYRKKALKCHPDRHANSTEEEKERNNVLFKDVNHAYEVLSDAKKKELYDSGVDENDLDDPHAGHGHGGGMGGMGGMGGGMDPNILFEMFMRQQGGGGGGGGGGMGGGGFHFG</sequence>
<evidence type="ECO:0000256" key="2">
    <source>
        <dbReference type="ARBA" id="ARBA00022803"/>
    </source>
</evidence>
<dbReference type="Proteomes" id="UP001165060">
    <property type="component" value="Unassembled WGS sequence"/>
</dbReference>
<dbReference type="PROSITE" id="PS50076">
    <property type="entry name" value="DNAJ_2"/>
    <property type="match status" value="1"/>
</dbReference>
<dbReference type="SUPFAM" id="SSF48452">
    <property type="entry name" value="TPR-like"/>
    <property type="match status" value="3"/>
</dbReference>
<dbReference type="CDD" id="cd06257">
    <property type="entry name" value="DnaJ"/>
    <property type="match status" value="1"/>
</dbReference>
<dbReference type="PANTHER" id="PTHR45188">
    <property type="entry name" value="DNAJ PROTEIN P58IPK HOMOLOG"/>
    <property type="match status" value="1"/>
</dbReference>
<keyword evidence="2 3" id="KW-0802">TPR repeat</keyword>
<keyword evidence="1" id="KW-0677">Repeat</keyword>
<proteinExistence type="predicted"/>
<dbReference type="InterPro" id="IPR001623">
    <property type="entry name" value="DnaJ_domain"/>
</dbReference>
<dbReference type="PRINTS" id="PR00625">
    <property type="entry name" value="JDOMAIN"/>
</dbReference>
<feature type="region of interest" description="Disordered" evidence="4">
    <location>
        <begin position="1"/>
        <end position="40"/>
    </location>
</feature>
<comment type="caution">
    <text evidence="6">The sequence shown here is derived from an EMBL/GenBank/DDBJ whole genome shotgun (WGS) entry which is preliminary data.</text>
</comment>
<keyword evidence="7" id="KW-1185">Reference proteome</keyword>
<dbReference type="InterPro" id="IPR019734">
    <property type="entry name" value="TPR_rpt"/>
</dbReference>
<dbReference type="PANTHER" id="PTHR45188:SF2">
    <property type="entry name" value="DNAJ HOMOLOG SUBFAMILY C MEMBER 7"/>
    <property type="match status" value="1"/>
</dbReference>